<evidence type="ECO:0000313" key="1">
    <source>
        <dbReference type="EMBL" id="PXF59848.1"/>
    </source>
</evidence>
<dbReference type="EMBL" id="PQXF01000021">
    <property type="protein sequence ID" value="PXF59848.1"/>
    <property type="molecule type" value="Genomic_DNA"/>
</dbReference>
<accession>A0AC61L207</accession>
<gene>
    <name evidence="1" type="ORF">C4B59_10595</name>
</gene>
<reference evidence="1" key="1">
    <citation type="submission" date="2018-01" db="EMBL/GenBank/DDBJ databases">
        <authorList>
            <person name="Krukenberg V."/>
        </authorList>
    </citation>
    <scope>NUCLEOTIDE SEQUENCE</scope>
    <source>
        <strain evidence="1">E20ANME2</strain>
    </source>
</reference>
<sequence length="138" mass="15811">MMGINKYIGEMDEIFRLGSPAELEESGIKLTSVVTGNIPLVARESLLPMMFWMEEKVIEKSIELFGRLTRPFYLETIVIDQLEFKVFEISTRIVARTNPYTSGSPYSDLTYLDMSTGRRIAIEIKRARDMGHLLKVLT</sequence>
<proteinExistence type="predicted"/>
<dbReference type="Proteomes" id="UP000248329">
    <property type="component" value="Unassembled WGS sequence"/>
</dbReference>
<organism evidence="1 2">
    <name type="scientific">Candidatus Methanogaster sp</name>
    <dbReference type="NCBI Taxonomy" id="3386292"/>
    <lineage>
        <taxon>Archaea</taxon>
        <taxon>Methanobacteriati</taxon>
        <taxon>Methanobacteriota</taxon>
        <taxon>Stenosarchaea group</taxon>
        <taxon>Methanomicrobia</taxon>
        <taxon>Methanosarcinales</taxon>
        <taxon>ANME-2 cluster</taxon>
        <taxon>Candidatus Methanogasteraceae</taxon>
        <taxon>Candidatus Methanogaster</taxon>
    </lineage>
</organism>
<comment type="caution">
    <text evidence="1">The sequence shown here is derived from an EMBL/GenBank/DDBJ whole genome shotgun (WGS) entry which is preliminary data.</text>
</comment>
<name>A0AC61L207_9EURY</name>
<evidence type="ECO:0000313" key="2">
    <source>
        <dbReference type="Proteomes" id="UP000248329"/>
    </source>
</evidence>
<protein>
    <submittedName>
        <fullName evidence="1">Uncharacterized protein</fullName>
    </submittedName>
</protein>